<organism evidence="3 4">
    <name type="scientific">Peronospora belbahrii</name>
    <dbReference type="NCBI Taxonomy" id="622444"/>
    <lineage>
        <taxon>Eukaryota</taxon>
        <taxon>Sar</taxon>
        <taxon>Stramenopiles</taxon>
        <taxon>Oomycota</taxon>
        <taxon>Peronosporomycetes</taxon>
        <taxon>Peronosporales</taxon>
        <taxon>Peronosporaceae</taxon>
        <taxon>Peronospora</taxon>
    </lineage>
</organism>
<evidence type="ECO:0000313" key="3">
    <source>
        <dbReference type="EMBL" id="CAH0477863.1"/>
    </source>
</evidence>
<evidence type="ECO:0000259" key="2">
    <source>
        <dbReference type="Pfam" id="PF03114"/>
    </source>
</evidence>
<feature type="domain" description="BAR" evidence="2">
    <location>
        <begin position="337"/>
        <end position="465"/>
    </location>
</feature>
<evidence type="ECO:0000313" key="4">
    <source>
        <dbReference type="Proteomes" id="UP001160483"/>
    </source>
</evidence>
<dbReference type="Proteomes" id="UP001160483">
    <property type="component" value="Unassembled WGS sequence"/>
</dbReference>
<dbReference type="Gene3D" id="1.20.1270.60">
    <property type="entry name" value="Arfaptin homology (AH) domain/BAR domain"/>
    <property type="match status" value="1"/>
</dbReference>
<evidence type="ECO:0000256" key="1">
    <source>
        <dbReference type="SAM" id="MobiDB-lite"/>
    </source>
</evidence>
<name>A0AAU9KX47_9STRA</name>
<dbReference type="AlphaFoldDB" id="A0AAU9KX47"/>
<gene>
    <name evidence="3" type="ORF">PBS003_LOCUS4589</name>
</gene>
<comment type="caution">
    <text evidence="3">The sequence shown here is derived from an EMBL/GenBank/DDBJ whole genome shotgun (WGS) entry which is preliminary data.</text>
</comment>
<dbReference type="SUPFAM" id="SSF103657">
    <property type="entry name" value="BAR/IMD domain-like"/>
    <property type="match status" value="1"/>
</dbReference>
<dbReference type="EMBL" id="CAKKTJ010000199">
    <property type="protein sequence ID" value="CAH0477863.1"/>
    <property type="molecule type" value="Genomic_DNA"/>
</dbReference>
<accession>A0AAU9KX47</accession>
<dbReference type="Pfam" id="PF03114">
    <property type="entry name" value="BAR"/>
    <property type="match status" value="1"/>
</dbReference>
<feature type="region of interest" description="Disordered" evidence="1">
    <location>
        <begin position="23"/>
        <end position="48"/>
    </location>
</feature>
<dbReference type="GO" id="GO:0005737">
    <property type="term" value="C:cytoplasm"/>
    <property type="evidence" value="ECO:0007669"/>
    <property type="project" value="InterPro"/>
</dbReference>
<sequence>MDEDKVGVEALLEYVKCLEGRLEAMEEERPQESAPSTSPDSQKGFENGSVFSETIKNNGSFGGKMTLMVLSNDNGIEREGARRAQSGNGQQERVQGMAGAFAPKGNPAGNQMRMGGNLKIPKLTLQNFTERFKVNKLGEHLDGVAANYFQANIATWGGRRRIFGASRHLVSSEELLENAKDCSDDEGLLLPDGAILKVTKANRKAANEQVEQFENNETDSCPLLGEDEMPRNGAQPHRIRNVRRIDNGFLSPKRSLVQRICSRKNRFVQRVLVACRLADRSKDLMFKEEQRSTNIALERLTNIRSSFFANSQSIVGLSTAICCFTGNSARFYSGSQEVLTHVDVGGSKIHECSLVFSGQVEELVLTRIDHRLAELKHIHSLIEERAKLVLDVEYAKRTLAVEQQKGDVNRIAEREQALQNAQLECERTTRFITEQLKSVRPNQDMDVFGLLQEYAHLVAQFFKRGVSLVGGTK</sequence>
<dbReference type="InterPro" id="IPR027267">
    <property type="entry name" value="AH/BAR_dom_sf"/>
</dbReference>
<proteinExistence type="predicted"/>
<protein>
    <recommendedName>
        <fullName evidence="2">BAR domain-containing protein</fullName>
    </recommendedName>
</protein>
<reference evidence="3" key="1">
    <citation type="submission" date="2021-11" db="EMBL/GenBank/DDBJ databases">
        <authorList>
            <person name="Islam A."/>
            <person name="Islam S."/>
            <person name="Flora M.S."/>
            <person name="Rahman M."/>
            <person name="Ziaur R.M."/>
            <person name="Epstein J.H."/>
            <person name="Hassan M."/>
            <person name="Klassen M."/>
            <person name="Woodard K."/>
            <person name="Webb A."/>
            <person name="Webby R.J."/>
            <person name="El Zowalaty M.E."/>
        </authorList>
    </citation>
    <scope>NUCLEOTIDE SEQUENCE</scope>
    <source>
        <strain evidence="3">Pbs3</strain>
    </source>
</reference>
<dbReference type="InterPro" id="IPR004148">
    <property type="entry name" value="BAR_dom"/>
</dbReference>